<dbReference type="AlphaFoldDB" id="A0A915KED6"/>
<reference evidence="2" key="1">
    <citation type="submission" date="2022-11" db="UniProtKB">
        <authorList>
            <consortium name="WormBaseParasite"/>
        </authorList>
    </citation>
    <scope>IDENTIFICATION</scope>
</reference>
<dbReference type="Proteomes" id="UP000887565">
    <property type="component" value="Unplaced"/>
</dbReference>
<organism evidence="1 2">
    <name type="scientific">Romanomermis culicivorax</name>
    <name type="common">Nematode worm</name>
    <dbReference type="NCBI Taxonomy" id="13658"/>
    <lineage>
        <taxon>Eukaryota</taxon>
        <taxon>Metazoa</taxon>
        <taxon>Ecdysozoa</taxon>
        <taxon>Nematoda</taxon>
        <taxon>Enoplea</taxon>
        <taxon>Dorylaimia</taxon>
        <taxon>Mermithida</taxon>
        <taxon>Mermithoidea</taxon>
        <taxon>Mermithidae</taxon>
        <taxon>Romanomermis</taxon>
    </lineage>
</organism>
<accession>A0A915KED6</accession>
<protein>
    <submittedName>
        <fullName evidence="2">Uncharacterized protein</fullName>
    </submittedName>
</protein>
<proteinExistence type="predicted"/>
<keyword evidence="1" id="KW-1185">Reference proteome</keyword>
<dbReference type="WBParaSite" id="nRc.2.0.1.t37158-RA">
    <property type="protein sequence ID" value="nRc.2.0.1.t37158-RA"/>
    <property type="gene ID" value="nRc.2.0.1.g37158"/>
</dbReference>
<sequence>MFHYLIVRNGSNAELWCKREFNDAYIIELCPSDLWANATLVDDSYKFYMIRSTQFKTNPGVVSSLGSGSSVGSGSGLGCGWGLGSASGSGSCSSSGL</sequence>
<evidence type="ECO:0000313" key="1">
    <source>
        <dbReference type="Proteomes" id="UP000887565"/>
    </source>
</evidence>
<name>A0A915KED6_ROMCU</name>
<evidence type="ECO:0000313" key="2">
    <source>
        <dbReference type="WBParaSite" id="nRc.2.0.1.t37158-RA"/>
    </source>
</evidence>